<protein>
    <submittedName>
        <fullName evidence="7">Membrane protein</fullName>
    </submittedName>
</protein>
<keyword evidence="4 5" id="KW-0472">Membrane</keyword>
<dbReference type="EMBL" id="JTDV01000003">
    <property type="protein sequence ID" value="KJD33417.1"/>
    <property type="molecule type" value="Genomic_DNA"/>
</dbReference>
<dbReference type="STRING" id="1382798.PK35_06050"/>
<feature type="transmembrane region" description="Helical" evidence="5">
    <location>
        <begin position="408"/>
        <end position="431"/>
    </location>
</feature>
<sequence length="458" mass="50906">MNNFSYIKKIGFHVLLGLAIYALSFLSKVYLFGIVVYFVNQILTAKPSQKPVQVLMACAYVVGSEVFIRMTGGNVLYEASKYLVILFVFMGLFTTRLSSQPLGYIAYLFLLLPGIIVAGLNASPGSNLRTDIAFNLSGPVCLGVVALFCYKRKISFQNLNKVLLYMALPLISMTIYLFFYTPDIKETVTGTGSNFAASGGFGPNQVSTVLGLGMFVLTARFFMLSPNIFLKIISGTLLAAMSFRGVVTFSRGGVLTALFMIAAYLFFYFKKVNIKAKIRITRLVIIFGAMALSVWLVSSLQTGGLIENRYANRDALGREKEDVTTGRSDLISFEFNEFLNNPVVGVGVGKIKVLREQKEGILAASHNEVTRILAEHGLFGVLAFSILLLVPMIFRFRNKNNVFFYSFYLFWFLTINHSAMRIAAPAFVYGLSLLDVRFKSNRAKRPNSPKLINTRTNS</sequence>
<dbReference type="Proteomes" id="UP000032361">
    <property type="component" value="Unassembled WGS sequence"/>
</dbReference>
<keyword evidence="8" id="KW-1185">Reference proteome</keyword>
<comment type="subcellular location">
    <subcellularLocation>
        <location evidence="1">Membrane</location>
        <topology evidence="1">Multi-pass membrane protein</topology>
    </subcellularLocation>
</comment>
<evidence type="ECO:0000256" key="4">
    <source>
        <dbReference type="ARBA" id="ARBA00023136"/>
    </source>
</evidence>
<name>A0A0D7W6H9_9FLAO</name>
<dbReference type="Pfam" id="PF04932">
    <property type="entry name" value="Wzy_C"/>
    <property type="match status" value="1"/>
</dbReference>
<feature type="transmembrane region" description="Helical" evidence="5">
    <location>
        <begin position="162"/>
        <end position="181"/>
    </location>
</feature>
<evidence type="ECO:0000256" key="2">
    <source>
        <dbReference type="ARBA" id="ARBA00022692"/>
    </source>
</evidence>
<feature type="transmembrane region" description="Helical" evidence="5">
    <location>
        <begin position="228"/>
        <end position="246"/>
    </location>
</feature>
<feature type="transmembrane region" description="Helical" evidence="5">
    <location>
        <begin position="102"/>
        <end position="120"/>
    </location>
</feature>
<dbReference type="InterPro" id="IPR007016">
    <property type="entry name" value="O-antigen_ligase-rel_domated"/>
</dbReference>
<dbReference type="AlphaFoldDB" id="A0A0D7W6H9"/>
<evidence type="ECO:0000256" key="3">
    <source>
        <dbReference type="ARBA" id="ARBA00022989"/>
    </source>
</evidence>
<dbReference type="RefSeq" id="WP_238320891.1">
    <property type="nucleotide sequence ID" value="NZ_JTDV01000003.1"/>
</dbReference>
<organism evidence="7 8">
    <name type="scientific">Neotamlana nanhaiensis</name>
    <dbReference type="NCBI Taxonomy" id="1382798"/>
    <lineage>
        <taxon>Bacteria</taxon>
        <taxon>Pseudomonadati</taxon>
        <taxon>Bacteroidota</taxon>
        <taxon>Flavobacteriia</taxon>
        <taxon>Flavobacteriales</taxon>
        <taxon>Flavobacteriaceae</taxon>
        <taxon>Neotamlana</taxon>
    </lineage>
</organism>
<feature type="transmembrane region" description="Helical" evidence="5">
    <location>
        <begin position="201"/>
        <end position="221"/>
    </location>
</feature>
<evidence type="ECO:0000313" key="7">
    <source>
        <dbReference type="EMBL" id="KJD33417.1"/>
    </source>
</evidence>
<feature type="transmembrane region" description="Helical" evidence="5">
    <location>
        <begin position="281"/>
        <end position="300"/>
    </location>
</feature>
<feature type="transmembrane region" description="Helical" evidence="5">
    <location>
        <begin position="76"/>
        <end position="95"/>
    </location>
</feature>
<gene>
    <name evidence="7" type="ORF">PK35_06050</name>
</gene>
<evidence type="ECO:0000313" key="8">
    <source>
        <dbReference type="Proteomes" id="UP000032361"/>
    </source>
</evidence>
<dbReference type="PANTHER" id="PTHR37422">
    <property type="entry name" value="TEICHURONIC ACID BIOSYNTHESIS PROTEIN TUAE"/>
    <property type="match status" value="1"/>
</dbReference>
<comment type="caution">
    <text evidence="7">The sequence shown here is derived from an EMBL/GenBank/DDBJ whole genome shotgun (WGS) entry which is preliminary data.</text>
</comment>
<dbReference type="PATRIC" id="fig|1382798.3.peg.2530"/>
<feature type="transmembrane region" description="Helical" evidence="5">
    <location>
        <begin position="12"/>
        <end position="39"/>
    </location>
</feature>
<dbReference type="GO" id="GO:0016020">
    <property type="term" value="C:membrane"/>
    <property type="evidence" value="ECO:0007669"/>
    <property type="project" value="UniProtKB-SubCell"/>
</dbReference>
<evidence type="ECO:0000256" key="5">
    <source>
        <dbReference type="SAM" id="Phobius"/>
    </source>
</evidence>
<feature type="transmembrane region" description="Helical" evidence="5">
    <location>
        <begin position="132"/>
        <end position="150"/>
    </location>
</feature>
<dbReference type="PANTHER" id="PTHR37422:SF13">
    <property type="entry name" value="LIPOPOLYSACCHARIDE BIOSYNTHESIS PROTEIN PA4999-RELATED"/>
    <property type="match status" value="1"/>
</dbReference>
<reference evidence="7 8" key="1">
    <citation type="journal article" date="2015" name="Antonie Van Leeuwenhoek">
        <title>Tamlana nanhaiensis sp. nov., isolated from surface seawater collected from the South China Sea.</title>
        <authorList>
            <person name="Liu X."/>
            <person name="Lai Q."/>
            <person name="Du Y."/>
            <person name="Li G."/>
            <person name="Sun F."/>
            <person name="Shao Z."/>
        </authorList>
    </citation>
    <scope>NUCLEOTIDE SEQUENCE [LARGE SCALE GENOMIC DNA]</scope>
    <source>
        <strain evidence="7 8">FHC16</strain>
    </source>
</reference>
<keyword evidence="2 5" id="KW-0812">Transmembrane</keyword>
<feature type="transmembrane region" description="Helical" evidence="5">
    <location>
        <begin position="252"/>
        <end position="269"/>
    </location>
</feature>
<evidence type="ECO:0000259" key="6">
    <source>
        <dbReference type="Pfam" id="PF04932"/>
    </source>
</evidence>
<dbReference type="InterPro" id="IPR051533">
    <property type="entry name" value="WaaL-like"/>
</dbReference>
<accession>A0A0D7W6H9</accession>
<feature type="transmembrane region" description="Helical" evidence="5">
    <location>
        <begin position="377"/>
        <end position="396"/>
    </location>
</feature>
<keyword evidence="3 5" id="KW-1133">Transmembrane helix</keyword>
<proteinExistence type="predicted"/>
<feature type="domain" description="O-antigen ligase-related" evidence="6">
    <location>
        <begin position="238"/>
        <end position="384"/>
    </location>
</feature>
<evidence type="ECO:0000256" key="1">
    <source>
        <dbReference type="ARBA" id="ARBA00004141"/>
    </source>
</evidence>